<sequence>MKSFSTIFLMALTSFIAGSLAASCGSTCYSKADCAGSTCGDCTSYGPGYHGTCYQADAAVV</sequence>
<dbReference type="AlphaFoldDB" id="A0A1P8YXL2"/>
<evidence type="ECO:0000313" key="4">
    <source>
        <dbReference type="Proteomes" id="UP000756132"/>
    </source>
</evidence>
<reference evidence="2" key="1">
    <citation type="submission" date="2016-10" db="EMBL/GenBank/DDBJ databases">
        <title>Novel effectors identified in the apoplast of Cladosporium fulvum-infected tomato.</title>
        <authorList>
            <person name="Mesarich C.H."/>
            <person name="de Wit P.J.G.M."/>
        </authorList>
    </citation>
    <scope>NUCLEOTIDE SEQUENCE</scope>
    <source>
        <strain evidence="2">0WU</strain>
    </source>
</reference>
<dbReference type="EMBL" id="KX943078">
    <property type="protein sequence ID" value="AQA29249.1"/>
    <property type="molecule type" value="Genomic_DNA"/>
</dbReference>
<accession>A0A1P8YXL2</accession>
<organism evidence="2">
    <name type="scientific">Passalora fulva</name>
    <name type="common">Tomato leaf mold</name>
    <name type="synonym">Cladosporium fulvum</name>
    <dbReference type="NCBI Taxonomy" id="5499"/>
    <lineage>
        <taxon>Eukaryota</taxon>
        <taxon>Fungi</taxon>
        <taxon>Dikarya</taxon>
        <taxon>Ascomycota</taxon>
        <taxon>Pezizomycotina</taxon>
        <taxon>Dothideomycetes</taxon>
        <taxon>Dothideomycetidae</taxon>
        <taxon>Mycosphaerellales</taxon>
        <taxon>Mycosphaerellaceae</taxon>
        <taxon>Fulvia</taxon>
    </lineage>
</organism>
<keyword evidence="4" id="KW-1185">Reference proteome</keyword>
<name>A0A1P8YXL2_PASFU</name>
<protein>
    <submittedName>
        <fullName evidence="2">Putative effector 46</fullName>
    </submittedName>
</protein>
<evidence type="ECO:0000256" key="1">
    <source>
        <dbReference type="SAM" id="SignalP"/>
    </source>
</evidence>
<dbReference type="EMBL" id="CP090163">
    <property type="protein sequence ID" value="UJO11319.1"/>
    <property type="molecule type" value="Genomic_DNA"/>
</dbReference>
<keyword evidence="1" id="KW-0732">Signal</keyword>
<dbReference type="PROSITE" id="PS51257">
    <property type="entry name" value="PROKAR_LIPOPROTEIN"/>
    <property type="match status" value="1"/>
</dbReference>
<evidence type="ECO:0000313" key="2">
    <source>
        <dbReference type="EMBL" id="AQA29249.1"/>
    </source>
</evidence>
<dbReference type="Proteomes" id="UP000756132">
    <property type="component" value="Chromosome 1"/>
</dbReference>
<feature type="signal peptide" evidence="1">
    <location>
        <begin position="1"/>
        <end position="21"/>
    </location>
</feature>
<gene>
    <name evidence="2" type="primary">CE46</name>
    <name evidence="3" type="ORF">CLAFUR5_14656</name>
</gene>
<reference evidence="3" key="3">
    <citation type="journal article" date="2022" name="Microb. Genom.">
        <title>A chromosome-scale genome assembly of the tomato pathogen Cladosporium fulvum reveals a compartmentalized genome architecture and the presence of a dispensable chromosome.</title>
        <authorList>
            <person name="Zaccaron A.Z."/>
            <person name="Chen L.H."/>
            <person name="Samaras A."/>
            <person name="Stergiopoulos I."/>
        </authorList>
    </citation>
    <scope>NUCLEOTIDE SEQUENCE</scope>
    <source>
        <strain evidence="3">Race5_Kim</strain>
    </source>
</reference>
<proteinExistence type="predicted"/>
<feature type="chain" id="PRO_5040573439" evidence="1">
    <location>
        <begin position="22"/>
        <end position="61"/>
    </location>
</feature>
<reference evidence="3" key="2">
    <citation type="submission" date="2021-12" db="EMBL/GenBank/DDBJ databases">
        <authorList>
            <person name="Zaccaron A."/>
            <person name="Stergiopoulos I."/>
        </authorList>
    </citation>
    <scope>NUCLEOTIDE SEQUENCE</scope>
    <source>
        <strain evidence="3">Race5_Kim</strain>
    </source>
</reference>
<evidence type="ECO:0000313" key="3">
    <source>
        <dbReference type="EMBL" id="UJO11319.1"/>
    </source>
</evidence>